<protein>
    <recommendedName>
        <fullName evidence="2">R3H domain-containing protein</fullName>
    </recommendedName>
</protein>
<dbReference type="SUPFAM" id="SSF82708">
    <property type="entry name" value="R3H domain"/>
    <property type="match status" value="1"/>
</dbReference>
<evidence type="ECO:0000313" key="3">
    <source>
        <dbReference type="EMBL" id="KAK6177509.1"/>
    </source>
</evidence>
<dbReference type="InterPro" id="IPR001374">
    <property type="entry name" value="R3H_dom"/>
</dbReference>
<evidence type="ECO:0000313" key="4">
    <source>
        <dbReference type="Proteomes" id="UP001347796"/>
    </source>
</evidence>
<comment type="caution">
    <text evidence="3">The sequence shown here is derived from an EMBL/GenBank/DDBJ whole genome shotgun (WGS) entry which is preliminary data.</text>
</comment>
<dbReference type="InterPro" id="IPR036867">
    <property type="entry name" value="R3H_dom_sf"/>
</dbReference>
<dbReference type="Proteomes" id="UP001347796">
    <property type="component" value="Unassembled WGS sequence"/>
</dbReference>
<dbReference type="SMART" id="SM00393">
    <property type="entry name" value="R3H"/>
    <property type="match status" value="1"/>
</dbReference>
<name>A0AAN8PJH8_PATCE</name>
<feature type="compositionally biased region" description="Low complexity" evidence="1">
    <location>
        <begin position="219"/>
        <end position="231"/>
    </location>
</feature>
<feature type="compositionally biased region" description="Basic and acidic residues" evidence="1">
    <location>
        <begin position="19"/>
        <end position="36"/>
    </location>
</feature>
<dbReference type="AlphaFoldDB" id="A0AAN8PJH8"/>
<keyword evidence="4" id="KW-1185">Reference proteome</keyword>
<evidence type="ECO:0000256" key="1">
    <source>
        <dbReference type="SAM" id="MobiDB-lite"/>
    </source>
</evidence>
<organism evidence="3 4">
    <name type="scientific">Patella caerulea</name>
    <name type="common">Rayed Mediterranean limpet</name>
    <dbReference type="NCBI Taxonomy" id="87958"/>
    <lineage>
        <taxon>Eukaryota</taxon>
        <taxon>Metazoa</taxon>
        <taxon>Spiralia</taxon>
        <taxon>Lophotrochozoa</taxon>
        <taxon>Mollusca</taxon>
        <taxon>Gastropoda</taxon>
        <taxon>Patellogastropoda</taxon>
        <taxon>Patelloidea</taxon>
        <taxon>Patellidae</taxon>
        <taxon>Patella</taxon>
    </lineage>
</organism>
<dbReference type="PIRSF" id="PIRSF037943">
    <property type="entry name" value="Sperm-assoc_antigen_PAG7"/>
    <property type="match status" value="1"/>
</dbReference>
<feature type="domain" description="R3H" evidence="2">
    <location>
        <begin position="44"/>
        <end position="107"/>
    </location>
</feature>
<dbReference type="PANTHER" id="PTHR13498">
    <property type="entry name" value="SPERM ASSOCIATED ANTIGEN 7"/>
    <property type="match status" value="1"/>
</dbReference>
<dbReference type="EMBL" id="JAZGQO010000010">
    <property type="protein sequence ID" value="KAK6177509.1"/>
    <property type="molecule type" value="Genomic_DNA"/>
</dbReference>
<dbReference type="InterPro" id="IPR017330">
    <property type="entry name" value="SPAG7"/>
</dbReference>
<dbReference type="Gene3D" id="3.30.1370.50">
    <property type="entry name" value="R3H-like domain"/>
    <property type="match status" value="1"/>
</dbReference>
<dbReference type="Pfam" id="PF01424">
    <property type="entry name" value="R3H"/>
    <property type="match status" value="1"/>
</dbReference>
<dbReference type="PANTHER" id="PTHR13498:SF3">
    <property type="entry name" value="SPERM-ASSOCIATED ANTIGEN 7"/>
    <property type="match status" value="1"/>
</dbReference>
<dbReference type="PROSITE" id="PS51061">
    <property type="entry name" value="R3H"/>
    <property type="match status" value="1"/>
</dbReference>
<feature type="region of interest" description="Disordered" evidence="1">
    <location>
        <begin position="201"/>
        <end position="250"/>
    </location>
</feature>
<sequence>MDLLGSILGSMQKPPTVDEAEKKKAREQKKLIEKKQSEEKKHLDVFRTKTQKVIHEFIKDEKQEKYKFKPLDKVYRAIVHEVADVAGLTSFSFGQEEEDRYVMLWKKEFAPSDEEVLAYRRGEVWDPEKAKQLAKEKELQKLEDTLSSKTKVVPASNYRDKYKHLIGEEAAKDAAQDLTANKSYGFVSSQNKRDTRTIEQVLADTRAKKKQKTDHPGTSTEESSSSQSEISNLTGEDNSTTQSQNSTNSS</sequence>
<feature type="compositionally biased region" description="Low complexity" evidence="1">
    <location>
        <begin position="238"/>
        <end position="250"/>
    </location>
</feature>
<dbReference type="GO" id="GO:0003676">
    <property type="term" value="F:nucleic acid binding"/>
    <property type="evidence" value="ECO:0007669"/>
    <property type="project" value="UniProtKB-UniRule"/>
</dbReference>
<reference evidence="3 4" key="1">
    <citation type="submission" date="2024-01" db="EMBL/GenBank/DDBJ databases">
        <title>The genome of the rayed Mediterranean limpet Patella caerulea (Linnaeus, 1758).</title>
        <authorList>
            <person name="Anh-Thu Weber A."/>
            <person name="Halstead-Nussloch G."/>
        </authorList>
    </citation>
    <scope>NUCLEOTIDE SEQUENCE [LARGE SCALE GENOMIC DNA]</scope>
    <source>
        <strain evidence="3">AATW-2023a</strain>
        <tissue evidence="3">Whole specimen</tissue>
    </source>
</reference>
<gene>
    <name evidence="3" type="ORF">SNE40_015599</name>
</gene>
<proteinExistence type="predicted"/>
<accession>A0AAN8PJH8</accession>
<evidence type="ECO:0000259" key="2">
    <source>
        <dbReference type="PROSITE" id="PS51061"/>
    </source>
</evidence>
<feature type="region of interest" description="Disordered" evidence="1">
    <location>
        <begin position="1"/>
        <end position="36"/>
    </location>
</feature>